<dbReference type="PANTHER" id="PTHR34069:SF2">
    <property type="entry name" value="BETA-KETOACYL-[ACYL-CARRIER-PROTEIN] SYNTHASE III"/>
    <property type="match status" value="1"/>
</dbReference>
<dbReference type="eggNOG" id="COG0332">
    <property type="taxonomic scope" value="Bacteria"/>
</dbReference>
<dbReference type="HOGENOM" id="CLU_039592_3_1_11"/>
<proteinExistence type="predicted"/>
<dbReference type="InterPro" id="IPR013751">
    <property type="entry name" value="ACP_syn_III_N"/>
</dbReference>
<dbReference type="RefSeq" id="WP_006236883.1">
    <property type="nucleotide sequence ID" value="NZ_JH636049.1"/>
</dbReference>
<evidence type="ECO:0000256" key="2">
    <source>
        <dbReference type="ARBA" id="ARBA00023315"/>
    </source>
</evidence>
<evidence type="ECO:0000313" key="6">
    <source>
        <dbReference type="Proteomes" id="UP000004691"/>
    </source>
</evidence>
<dbReference type="AlphaFoldDB" id="I0UY27"/>
<dbReference type="Gene3D" id="3.40.47.10">
    <property type="match status" value="1"/>
</dbReference>
<accession>I0UY27</accession>
<protein>
    <submittedName>
        <fullName evidence="5">3-oxoacyl-(Acyl-carrier-protein) synthase III</fullName>
    </submittedName>
</protein>
<dbReference type="GO" id="GO:0044550">
    <property type="term" value="P:secondary metabolite biosynthetic process"/>
    <property type="evidence" value="ECO:0007669"/>
    <property type="project" value="TreeGrafter"/>
</dbReference>
<dbReference type="PANTHER" id="PTHR34069">
    <property type="entry name" value="3-OXOACYL-[ACYL-CARRIER-PROTEIN] SYNTHASE 3"/>
    <property type="match status" value="1"/>
</dbReference>
<dbReference type="Proteomes" id="UP000004691">
    <property type="component" value="Unassembled WGS sequence"/>
</dbReference>
<dbReference type="EMBL" id="JH636049">
    <property type="protein sequence ID" value="EID52780.1"/>
    <property type="molecule type" value="Genomic_DNA"/>
</dbReference>
<gene>
    <name evidence="5" type="ORF">SacxiDRAFT_0504</name>
</gene>
<keyword evidence="1" id="KW-0808">Transferase</keyword>
<dbReference type="GO" id="GO:0006633">
    <property type="term" value="P:fatty acid biosynthetic process"/>
    <property type="evidence" value="ECO:0007669"/>
    <property type="project" value="InterPro"/>
</dbReference>
<keyword evidence="6" id="KW-1185">Reference proteome</keyword>
<feature type="domain" description="Beta-ketoacyl-[acyl-carrier-protein] synthase III C-terminal" evidence="3">
    <location>
        <begin position="239"/>
        <end position="328"/>
    </location>
</feature>
<dbReference type="Pfam" id="PF08541">
    <property type="entry name" value="ACP_syn_III_C"/>
    <property type="match status" value="1"/>
</dbReference>
<dbReference type="SUPFAM" id="SSF53901">
    <property type="entry name" value="Thiolase-like"/>
    <property type="match status" value="1"/>
</dbReference>
<evidence type="ECO:0000313" key="5">
    <source>
        <dbReference type="EMBL" id="EID52780.1"/>
    </source>
</evidence>
<dbReference type="STRING" id="882086.SacxiDRAFT_0504"/>
<dbReference type="InterPro" id="IPR013747">
    <property type="entry name" value="ACP_syn_III_C"/>
</dbReference>
<evidence type="ECO:0000259" key="4">
    <source>
        <dbReference type="Pfam" id="PF08545"/>
    </source>
</evidence>
<dbReference type="Pfam" id="PF08545">
    <property type="entry name" value="ACP_syn_III"/>
    <property type="match status" value="1"/>
</dbReference>
<keyword evidence="2" id="KW-0012">Acyltransferase</keyword>
<reference evidence="5 6" key="1">
    <citation type="submission" date="2012-01" db="EMBL/GenBank/DDBJ databases">
        <title>Improved High-Quality Draft sequence of Saccharomonospora xinjiangensis XJ-54.</title>
        <authorList>
            <consortium name="US DOE Joint Genome Institute"/>
            <person name="Lucas S."/>
            <person name="Han J."/>
            <person name="Lapidus A."/>
            <person name="Cheng J.-F."/>
            <person name="Goodwin L."/>
            <person name="Pitluck S."/>
            <person name="Peters L."/>
            <person name="Mikhailova N."/>
            <person name="Teshima H."/>
            <person name="Detter J.C."/>
            <person name="Han C."/>
            <person name="Tapia R."/>
            <person name="Land M."/>
            <person name="Hauser L."/>
            <person name="Kyrpides N."/>
            <person name="Ivanova N."/>
            <person name="Pagani I."/>
            <person name="Brambilla E.-M."/>
            <person name="Klenk H.-P."/>
            <person name="Woyke T."/>
        </authorList>
    </citation>
    <scope>NUCLEOTIDE SEQUENCE [LARGE SCALE GENOMIC DNA]</scope>
    <source>
        <strain evidence="5 6">XJ-54</strain>
    </source>
</reference>
<dbReference type="NCBIfam" id="NF006829">
    <property type="entry name" value="PRK09352.1"/>
    <property type="match status" value="1"/>
</dbReference>
<dbReference type="GO" id="GO:0004315">
    <property type="term" value="F:3-oxoacyl-[acyl-carrier-protein] synthase activity"/>
    <property type="evidence" value="ECO:0007669"/>
    <property type="project" value="InterPro"/>
</dbReference>
<dbReference type="CDD" id="cd00830">
    <property type="entry name" value="KAS_III"/>
    <property type="match status" value="1"/>
</dbReference>
<name>I0UY27_9PSEU</name>
<evidence type="ECO:0000256" key="1">
    <source>
        <dbReference type="ARBA" id="ARBA00022679"/>
    </source>
</evidence>
<dbReference type="InterPro" id="IPR016039">
    <property type="entry name" value="Thiolase-like"/>
</dbReference>
<organism evidence="5 6">
    <name type="scientific">Saccharomonospora xinjiangensis XJ-54</name>
    <dbReference type="NCBI Taxonomy" id="882086"/>
    <lineage>
        <taxon>Bacteria</taxon>
        <taxon>Bacillati</taxon>
        <taxon>Actinomycetota</taxon>
        <taxon>Actinomycetes</taxon>
        <taxon>Pseudonocardiales</taxon>
        <taxon>Pseudonocardiaceae</taxon>
        <taxon>Saccharomonospora</taxon>
    </lineage>
</organism>
<sequence>MIAPAAGILATGSSVPATEVTNDDLAPRFDVTPDWIERKTMIRSRRYAAQGEATSDLAIAAATEALERMGLPAEWLDYVIVATSTPDAPLPPTSCLVQRALGAHHAACFDINIACSGFVYALAVARGLLSSRPGAYALVVGADVWSRFIDPHDRSTTVLLSDGAGAAVLGPVPGPYGIVETDLISHGELSDLLVVEAGGSRRPASHETVDEVGHVLRMRGRDVTEFALGTVPQTVKELLARAGVRAEEIDHFVPHQANGVLLGKLGERLGLDNATTHLTVGEYGNSGAASMAVTLDHAARSGGLKDGELVLLTGFGGGMAVGNCLLRWTTEVTA</sequence>
<evidence type="ECO:0000259" key="3">
    <source>
        <dbReference type="Pfam" id="PF08541"/>
    </source>
</evidence>
<feature type="domain" description="Beta-ketoacyl-[acyl-carrier-protein] synthase III N-terminal" evidence="4">
    <location>
        <begin position="109"/>
        <end position="187"/>
    </location>
</feature>